<protein>
    <recommendedName>
        <fullName evidence="7">Zn(2)-C6 fungal-type domain-containing protein</fullName>
    </recommendedName>
</protein>
<evidence type="ECO:0000256" key="2">
    <source>
        <dbReference type="ARBA" id="ARBA00022723"/>
    </source>
</evidence>
<feature type="domain" description="Zn(2)-C6 fungal-type" evidence="7">
    <location>
        <begin position="9"/>
        <end position="39"/>
    </location>
</feature>
<evidence type="ECO:0000256" key="3">
    <source>
        <dbReference type="ARBA" id="ARBA00023015"/>
    </source>
</evidence>
<keyword evidence="3" id="KW-0805">Transcription regulation</keyword>
<feature type="region of interest" description="Disordered" evidence="6">
    <location>
        <begin position="202"/>
        <end position="236"/>
    </location>
</feature>
<dbReference type="Gene3D" id="4.10.240.10">
    <property type="entry name" value="Zn(2)-C6 fungal-type DNA-binding domain"/>
    <property type="match status" value="1"/>
</dbReference>
<reference evidence="8 9" key="1">
    <citation type="submission" date="2016-10" db="EMBL/GenBank/DDBJ databases">
        <title>Draft genome sequence of Coniochaeta ligniaria NRRL30616, a lignocellulolytic fungus for bioabatement of inhibitors in plant biomass hydrolysates.</title>
        <authorList>
            <consortium name="DOE Joint Genome Institute"/>
            <person name="Jimenez D.J."/>
            <person name="Hector R.E."/>
            <person name="Riley R."/>
            <person name="Sun H."/>
            <person name="Grigoriev I.V."/>
            <person name="Van Elsas J.D."/>
            <person name="Nichols N.N."/>
        </authorList>
    </citation>
    <scope>NUCLEOTIDE SEQUENCE [LARGE SCALE GENOMIC DNA]</scope>
    <source>
        <strain evidence="8 9">NRRL 30616</strain>
    </source>
</reference>
<gene>
    <name evidence="8" type="ORF">CONLIGDRAFT_710857</name>
</gene>
<dbReference type="InterPro" id="IPR001138">
    <property type="entry name" value="Zn2Cys6_DnaBD"/>
</dbReference>
<dbReference type="OrthoDB" id="10261408at2759"/>
<dbReference type="PANTHER" id="PTHR47338">
    <property type="entry name" value="ZN(II)2CYS6 TRANSCRIPTION FACTOR (EUROFUNG)-RELATED"/>
    <property type="match status" value="1"/>
</dbReference>
<dbReference type="InterPro" id="IPR050815">
    <property type="entry name" value="TF_fung"/>
</dbReference>
<dbReference type="GO" id="GO:0000981">
    <property type="term" value="F:DNA-binding transcription factor activity, RNA polymerase II-specific"/>
    <property type="evidence" value="ECO:0007669"/>
    <property type="project" value="InterPro"/>
</dbReference>
<name>A0A1J7IZB0_9PEZI</name>
<evidence type="ECO:0000256" key="5">
    <source>
        <dbReference type="ARBA" id="ARBA00023242"/>
    </source>
</evidence>
<dbReference type="GO" id="GO:0005634">
    <property type="term" value="C:nucleus"/>
    <property type="evidence" value="ECO:0007669"/>
    <property type="project" value="UniProtKB-SubCell"/>
</dbReference>
<evidence type="ECO:0000256" key="4">
    <source>
        <dbReference type="ARBA" id="ARBA00023163"/>
    </source>
</evidence>
<keyword evidence="5" id="KW-0539">Nucleus</keyword>
<keyword evidence="2" id="KW-0479">Metal-binding</keyword>
<dbReference type="GO" id="GO:0008270">
    <property type="term" value="F:zinc ion binding"/>
    <property type="evidence" value="ECO:0007669"/>
    <property type="project" value="InterPro"/>
</dbReference>
<dbReference type="CDD" id="cd00067">
    <property type="entry name" value="GAL4"/>
    <property type="match status" value="1"/>
</dbReference>
<organism evidence="8 9">
    <name type="scientific">Coniochaeta ligniaria NRRL 30616</name>
    <dbReference type="NCBI Taxonomy" id="1408157"/>
    <lineage>
        <taxon>Eukaryota</taxon>
        <taxon>Fungi</taxon>
        <taxon>Dikarya</taxon>
        <taxon>Ascomycota</taxon>
        <taxon>Pezizomycotina</taxon>
        <taxon>Sordariomycetes</taxon>
        <taxon>Sordariomycetidae</taxon>
        <taxon>Coniochaetales</taxon>
        <taxon>Coniochaetaceae</taxon>
        <taxon>Coniochaeta</taxon>
    </lineage>
</organism>
<dbReference type="SMART" id="SM00066">
    <property type="entry name" value="GAL4"/>
    <property type="match status" value="1"/>
</dbReference>
<accession>A0A1J7IZB0</accession>
<dbReference type="EMBL" id="KV875094">
    <property type="protein sequence ID" value="OIW32830.1"/>
    <property type="molecule type" value="Genomic_DNA"/>
</dbReference>
<dbReference type="Proteomes" id="UP000182658">
    <property type="component" value="Unassembled WGS sequence"/>
</dbReference>
<evidence type="ECO:0000313" key="8">
    <source>
        <dbReference type="EMBL" id="OIW32830.1"/>
    </source>
</evidence>
<dbReference type="Pfam" id="PF00172">
    <property type="entry name" value="Zn_clus"/>
    <property type="match status" value="1"/>
</dbReference>
<sequence>MPLIRGRAACDGCRSRKQKCDETKPVCSRCRNLDRSCVWPRVHKRGPVKGYVDLLKQRLEATENALLRLLSAADETTIVAAFGNRVVGNIMDDSLHYSYNVSNDMPGSAEVRKASLTAHWDQFPLRTADEVKRWAQELLKSSAATASSEDSRGLTSISVADDTMSSSEAGIGDMEIQGHGEPSGREVEAGVAHLDLQPQTSPALRHAPTQTGSGIHSQEQEGSLELSQEFKQQYLW</sequence>
<keyword evidence="9" id="KW-1185">Reference proteome</keyword>
<dbReference type="PANTHER" id="PTHR47338:SF5">
    <property type="entry name" value="ZN(II)2CYS6 TRANSCRIPTION FACTOR (EUROFUNG)"/>
    <property type="match status" value="1"/>
</dbReference>
<evidence type="ECO:0000256" key="6">
    <source>
        <dbReference type="SAM" id="MobiDB-lite"/>
    </source>
</evidence>
<evidence type="ECO:0000259" key="7">
    <source>
        <dbReference type="PROSITE" id="PS50048"/>
    </source>
</evidence>
<evidence type="ECO:0000313" key="9">
    <source>
        <dbReference type="Proteomes" id="UP000182658"/>
    </source>
</evidence>
<keyword evidence="4" id="KW-0804">Transcription</keyword>
<evidence type="ECO:0000256" key="1">
    <source>
        <dbReference type="ARBA" id="ARBA00004123"/>
    </source>
</evidence>
<dbReference type="AlphaFoldDB" id="A0A1J7IZB0"/>
<comment type="subcellular location">
    <subcellularLocation>
        <location evidence="1">Nucleus</location>
    </subcellularLocation>
</comment>
<dbReference type="PROSITE" id="PS00463">
    <property type="entry name" value="ZN2_CY6_FUNGAL_1"/>
    <property type="match status" value="1"/>
</dbReference>
<dbReference type="InParanoid" id="A0A1J7IZB0"/>
<proteinExistence type="predicted"/>
<dbReference type="SUPFAM" id="SSF57701">
    <property type="entry name" value="Zn2/Cys6 DNA-binding domain"/>
    <property type="match status" value="1"/>
</dbReference>
<dbReference type="PROSITE" id="PS50048">
    <property type="entry name" value="ZN2_CY6_FUNGAL_2"/>
    <property type="match status" value="1"/>
</dbReference>
<feature type="compositionally biased region" description="Low complexity" evidence="6">
    <location>
        <begin position="220"/>
        <end position="229"/>
    </location>
</feature>
<feature type="compositionally biased region" description="Polar residues" evidence="6">
    <location>
        <begin position="202"/>
        <end position="216"/>
    </location>
</feature>
<dbReference type="InterPro" id="IPR036864">
    <property type="entry name" value="Zn2-C6_fun-type_DNA-bd_sf"/>
</dbReference>